<keyword evidence="6" id="KW-1185">Reference proteome</keyword>
<dbReference type="InterPro" id="IPR050738">
    <property type="entry name" value="Sulfatase"/>
</dbReference>
<organism evidence="5 6">
    <name type="scientific">Novipirellula aureliae</name>
    <dbReference type="NCBI Taxonomy" id="2527966"/>
    <lineage>
        <taxon>Bacteria</taxon>
        <taxon>Pseudomonadati</taxon>
        <taxon>Planctomycetota</taxon>
        <taxon>Planctomycetia</taxon>
        <taxon>Pirellulales</taxon>
        <taxon>Pirellulaceae</taxon>
        <taxon>Novipirellula</taxon>
    </lineage>
</organism>
<dbReference type="Pfam" id="PF00884">
    <property type="entry name" value="Sulfatase"/>
    <property type="match status" value="1"/>
</dbReference>
<dbReference type="AlphaFoldDB" id="A0A5C6DJP5"/>
<feature type="chain" id="PRO_5022893742" evidence="3">
    <location>
        <begin position="23"/>
        <end position="514"/>
    </location>
</feature>
<keyword evidence="2 5" id="KW-0378">Hydrolase</keyword>
<evidence type="ECO:0000256" key="1">
    <source>
        <dbReference type="ARBA" id="ARBA00008779"/>
    </source>
</evidence>
<dbReference type="Gene3D" id="3.40.720.10">
    <property type="entry name" value="Alkaline Phosphatase, subunit A"/>
    <property type="match status" value="1"/>
</dbReference>
<dbReference type="Proteomes" id="UP000315471">
    <property type="component" value="Unassembled WGS sequence"/>
</dbReference>
<dbReference type="GO" id="GO:0004065">
    <property type="term" value="F:arylsulfatase activity"/>
    <property type="evidence" value="ECO:0007669"/>
    <property type="project" value="UniProtKB-EC"/>
</dbReference>
<evidence type="ECO:0000313" key="6">
    <source>
        <dbReference type="Proteomes" id="UP000315471"/>
    </source>
</evidence>
<dbReference type="EC" id="3.1.6.1" evidence="5"/>
<feature type="domain" description="Sulfatase N-terminal" evidence="4">
    <location>
        <begin position="26"/>
        <end position="385"/>
    </location>
</feature>
<reference evidence="5 6" key="1">
    <citation type="submission" date="2019-02" db="EMBL/GenBank/DDBJ databases">
        <title>Deep-cultivation of Planctomycetes and their phenomic and genomic characterization uncovers novel biology.</title>
        <authorList>
            <person name="Wiegand S."/>
            <person name="Jogler M."/>
            <person name="Boedeker C."/>
            <person name="Pinto D."/>
            <person name="Vollmers J."/>
            <person name="Rivas-Marin E."/>
            <person name="Kohn T."/>
            <person name="Peeters S.H."/>
            <person name="Heuer A."/>
            <person name="Rast P."/>
            <person name="Oberbeckmann S."/>
            <person name="Bunk B."/>
            <person name="Jeske O."/>
            <person name="Meyerdierks A."/>
            <person name="Storesund J.E."/>
            <person name="Kallscheuer N."/>
            <person name="Luecker S."/>
            <person name="Lage O.M."/>
            <person name="Pohl T."/>
            <person name="Merkel B.J."/>
            <person name="Hornburger P."/>
            <person name="Mueller R.-W."/>
            <person name="Bruemmer F."/>
            <person name="Labrenz M."/>
            <person name="Spormann A.M."/>
            <person name="Op Den Camp H."/>
            <person name="Overmann J."/>
            <person name="Amann R."/>
            <person name="Jetten M.S.M."/>
            <person name="Mascher T."/>
            <person name="Medema M.H."/>
            <person name="Devos D.P."/>
            <person name="Kaster A.-K."/>
            <person name="Ovreas L."/>
            <person name="Rohde M."/>
            <person name="Galperin M.Y."/>
            <person name="Jogler C."/>
        </authorList>
    </citation>
    <scope>NUCLEOTIDE SEQUENCE [LARGE SCALE GENOMIC DNA]</scope>
    <source>
        <strain evidence="5 6">Q31b</strain>
    </source>
</reference>
<evidence type="ECO:0000256" key="2">
    <source>
        <dbReference type="ARBA" id="ARBA00022801"/>
    </source>
</evidence>
<accession>A0A5C6DJP5</accession>
<dbReference type="PANTHER" id="PTHR42693">
    <property type="entry name" value="ARYLSULFATASE FAMILY MEMBER"/>
    <property type="match status" value="1"/>
</dbReference>
<sequence length="514" mass="56376" precursor="true">MNRLLPLAVLFFCCSAFPAVRADTPPNIVVILADDLGYGDLQCYNEQSRIPTPNLNKLASQGMRFTDAHSPCTVCTPTRYSLMTGQMAFRTPLGGRVFSGAGGPSLIEPGQLTLPQMLRDQGYATACFGKWHIGLTFYDAEGQPIHDGGPTGVERIDYSRDIDGGPIDCGFDLFFGTACCPTTDWLYAYIDGKRIPNPPTGRLDKSDLPQHPYAVDNRPGFVAPDFDLEEVDLVFLEKSKAFLKQHVSTKPDQPFFLFHSAQGVHLPSFPADAFKGKTDSGPHGDFIFELDYVVGELMETLQSLSIADNTIVIFTSDNGPEVPTVYHMRHDYGHDGARPWRGVKRDNWEGGHRVPFIVRWPGQVAAGATSSELTSLTDVMATVAEINDTVLPNDSAEDSFSILPALLESERDKPIRPYLLQQGFGGKKYLAIRRGRWKYLAHKGSGGNNYATHPQLIEYALPDTAPDAEGQLFDLQSDPGETKNLAASHPEIAEGLRSLLQESISSGRSAPVRP</sequence>
<dbReference type="EMBL" id="SJPY01000009">
    <property type="protein sequence ID" value="TWU35801.1"/>
    <property type="molecule type" value="Genomic_DNA"/>
</dbReference>
<comment type="similarity">
    <text evidence="1">Belongs to the sulfatase family.</text>
</comment>
<dbReference type="OrthoDB" id="9783154at2"/>
<dbReference type="RefSeq" id="WP_146602312.1">
    <property type="nucleotide sequence ID" value="NZ_SJPY01000009.1"/>
</dbReference>
<feature type="signal peptide" evidence="3">
    <location>
        <begin position="1"/>
        <end position="22"/>
    </location>
</feature>
<evidence type="ECO:0000259" key="4">
    <source>
        <dbReference type="Pfam" id="PF00884"/>
    </source>
</evidence>
<dbReference type="Gene3D" id="3.30.1120.10">
    <property type="match status" value="1"/>
</dbReference>
<evidence type="ECO:0000313" key="5">
    <source>
        <dbReference type="EMBL" id="TWU35801.1"/>
    </source>
</evidence>
<keyword evidence="3" id="KW-0732">Signal</keyword>
<protein>
    <submittedName>
        <fullName evidence="5">Arylsulfatase</fullName>
        <ecNumber evidence="5">3.1.6.1</ecNumber>
    </submittedName>
</protein>
<gene>
    <name evidence="5" type="ORF">Q31b_52360</name>
</gene>
<dbReference type="CDD" id="cd16143">
    <property type="entry name" value="ARS_like"/>
    <property type="match status" value="1"/>
</dbReference>
<comment type="caution">
    <text evidence="5">The sequence shown here is derived from an EMBL/GenBank/DDBJ whole genome shotgun (WGS) entry which is preliminary data.</text>
</comment>
<name>A0A5C6DJP5_9BACT</name>
<dbReference type="SUPFAM" id="SSF53649">
    <property type="entry name" value="Alkaline phosphatase-like"/>
    <property type="match status" value="1"/>
</dbReference>
<dbReference type="InterPro" id="IPR000917">
    <property type="entry name" value="Sulfatase_N"/>
</dbReference>
<evidence type="ECO:0000256" key="3">
    <source>
        <dbReference type="SAM" id="SignalP"/>
    </source>
</evidence>
<dbReference type="PANTHER" id="PTHR42693:SF53">
    <property type="entry name" value="ENDO-4-O-SULFATASE"/>
    <property type="match status" value="1"/>
</dbReference>
<proteinExistence type="inferred from homology"/>
<dbReference type="InterPro" id="IPR017850">
    <property type="entry name" value="Alkaline_phosphatase_core_sf"/>
</dbReference>